<comment type="caution">
    <text evidence="4">The sequence shown here is derived from an EMBL/GenBank/DDBJ whole genome shotgun (WGS) entry which is preliminary data.</text>
</comment>
<feature type="domain" description="DUF1541" evidence="3">
    <location>
        <begin position="133"/>
        <end position="184"/>
    </location>
</feature>
<dbReference type="Proteomes" id="UP000717624">
    <property type="component" value="Unassembled WGS sequence"/>
</dbReference>
<keyword evidence="2" id="KW-0732">Signal</keyword>
<reference evidence="4" key="1">
    <citation type="submission" date="2021-01" db="EMBL/GenBank/DDBJ databases">
        <title>Genomic Encyclopedia of Type Strains, Phase IV (KMG-IV): sequencing the most valuable type-strain genomes for metagenomic binning, comparative biology and taxonomic classification.</title>
        <authorList>
            <person name="Goeker M."/>
        </authorList>
    </citation>
    <scope>NUCLEOTIDE SEQUENCE</scope>
    <source>
        <strain evidence="4">DSM 25523</strain>
    </source>
</reference>
<feature type="domain" description="DUF1541" evidence="3">
    <location>
        <begin position="69"/>
        <end position="120"/>
    </location>
</feature>
<gene>
    <name evidence="4" type="ORF">JOD01_002968</name>
</gene>
<evidence type="ECO:0000256" key="2">
    <source>
        <dbReference type="SAM" id="SignalP"/>
    </source>
</evidence>
<feature type="region of interest" description="Disordered" evidence="1">
    <location>
        <begin position="30"/>
        <end position="53"/>
    </location>
</feature>
<evidence type="ECO:0000259" key="3">
    <source>
        <dbReference type="Pfam" id="PF07563"/>
    </source>
</evidence>
<dbReference type="InterPro" id="IPR011438">
    <property type="entry name" value="DUF1541"/>
</dbReference>
<dbReference type="Pfam" id="PF07563">
    <property type="entry name" value="DUF1541"/>
    <property type="match status" value="2"/>
</dbReference>
<dbReference type="AlphaFoldDB" id="A0A938Y2S5"/>
<dbReference type="PROSITE" id="PS51257">
    <property type="entry name" value="PROKAR_LIPOPROTEIN"/>
    <property type="match status" value="1"/>
</dbReference>
<sequence length="190" mass="20713">MKKQHPITLFGAAVMLAVVLSACGNEENSFQEQAADNQRQEMNHSEMNHSASEKLPAGLEEAKNPKFTVGSQAIIHADHMPGMNGARATIVGAYDTTVYTVSYVPTTGGQRVTNHKWVIQEEIMNAGDQPFSKGAEVTLMADHMEGMNGAKATIDSAEKTTVYVVDYMPTTGGNPVKNHRWVTESELSFR</sequence>
<dbReference type="Gene3D" id="2.30.30.1210">
    <property type="entry name" value="Domain of unknown function DUF1541"/>
    <property type="match status" value="1"/>
</dbReference>
<feature type="chain" id="PRO_5039643769" description="DUF1541 domain-containing protein" evidence="2">
    <location>
        <begin position="25"/>
        <end position="190"/>
    </location>
</feature>
<evidence type="ECO:0000313" key="4">
    <source>
        <dbReference type="EMBL" id="MBM7591329.1"/>
    </source>
</evidence>
<protein>
    <recommendedName>
        <fullName evidence="3">DUF1541 domain-containing protein</fullName>
    </recommendedName>
</protein>
<evidence type="ECO:0000256" key="1">
    <source>
        <dbReference type="SAM" id="MobiDB-lite"/>
    </source>
</evidence>
<name>A0A938Y2S5_9BACL</name>
<accession>A0A938Y2S5</accession>
<feature type="signal peptide" evidence="2">
    <location>
        <begin position="1"/>
        <end position="24"/>
    </location>
</feature>
<dbReference type="EMBL" id="JAFBEB010000011">
    <property type="protein sequence ID" value="MBM7591329.1"/>
    <property type="molecule type" value="Genomic_DNA"/>
</dbReference>
<keyword evidence="5" id="KW-1185">Reference proteome</keyword>
<evidence type="ECO:0000313" key="5">
    <source>
        <dbReference type="Proteomes" id="UP000717624"/>
    </source>
</evidence>
<feature type="compositionally biased region" description="Basic and acidic residues" evidence="1">
    <location>
        <begin position="38"/>
        <end position="47"/>
    </location>
</feature>
<proteinExistence type="predicted"/>
<dbReference type="RefSeq" id="WP_204519044.1">
    <property type="nucleotide sequence ID" value="NZ_BAABIN010000003.1"/>
</dbReference>
<organism evidence="4 5">
    <name type="scientific">Brevibacillus fulvus</name>
    <dbReference type="NCBI Taxonomy" id="1125967"/>
    <lineage>
        <taxon>Bacteria</taxon>
        <taxon>Bacillati</taxon>
        <taxon>Bacillota</taxon>
        <taxon>Bacilli</taxon>
        <taxon>Bacillales</taxon>
        <taxon>Paenibacillaceae</taxon>
        <taxon>Brevibacillus</taxon>
    </lineage>
</organism>